<sequence length="98" mass="10681">MLLVNRVKTWNPAHQARYEAGEAVAVSVYSHVFNSNPALDNAGMLVLDDAHAAEGHVASPWSLAISRKTEESAYLDSRAEQALPSQWLPLLKTTPIKG</sequence>
<evidence type="ECO:0000313" key="2">
    <source>
        <dbReference type="Proteomes" id="UP000235464"/>
    </source>
</evidence>
<reference evidence="2" key="1">
    <citation type="submission" date="2017-11" db="EMBL/GenBank/DDBJ databases">
        <authorList>
            <person name="Wibberg D."/>
        </authorList>
    </citation>
    <scope>NUCLEOTIDE SEQUENCE [LARGE SCALE GENOMIC DNA]</scope>
</reference>
<name>A0A2N9AZT9_STRCX</name>
<dbReference type="AlphaFoldDB" id="A0A2N9AZT9"/>
<keyword evidence="2" id="KW-1185">Reference proteome</keyword>
<protein>
    <submittedName>
        <fullName evidence="1">Uncharacterized protein</fullName>
    </submittedName>
</protein>
<organism evidence="1 2">
    <name type="scientific">Streptomyces chartreusis NRRL 3882</name>
    <dbReference type="NCBI Taxonomy" id="1079985"/>
    <lineage>
        <taxon>Bacteria</taxon>
        <taxon>Bacillati</taxon>
        <taxon>Actinomycetota</taxon>
        <taxon>Actinomycetes</taxon>
        <taxon>Kitasatosporales</taxon>
        <taxon>Streptomycetaceae</taxon>
        <taxon>Streptomyces</taxon>
    </lineage>
</organism>
<evidence type="ECO:0000313" key="1">
    <source>
        <dbReference type="EMBL" id="SOR76588.1"/>
    </source>
</evidence>
<proteinExistence type="predicted"/>
<gene>
    <name evidence="1" type="ORF">SCNRRL3882_0072</name>
</gene>
<dbReference type="Proteomes" id="UP000235464">
    <property type="component" value="Chromosome I"/>
</dbReference>
<dbReference type="EMBL" id="LT963352">
    <property type="protein sequence ID" value="SOR76588.1"/>
    <property type="molecule type" value="Genomic_DNA"/>
</dbReference>
<dbReference type="RefSeq" id="WP_158688432.1">
    <property type="nucleotide sequence ID" value="NZ_LT962942.1"/>
</dbReference>
<accession>A0A2N9AZT9</accession>